<organism evidence="2 3">
    <name type="scientific">Helicobacter equorum</name>
    <dbReference type="NCBI Taxonomy" id="361872"/>
    <lineage>
        <taxon>Bacteria</taxon>
        <taxon>Pseudomonadati</taxon>
        <taxon>Campylobacterota</taxon>
        <taxon>Epsilonproteobacteria</taxon>
        <taxon>Campylobacterales</taxon>
        <taxon>Helicobacteraceae</taxon>
        <taxon>Helicobacter</taxon>
    </lineage>
</organism>
<dbReference type="Proteomes" id="UP000256514">
    <property type="component" value="Unassembled WGS sequence"/>
</dbReference>
<protein>
    <recommendedName>
        <fullName evidence="4">DUF904 domain-containing protein</fullName>
    </recommendedName>
</protein>
<name>A0A3D8IUD9_9HELI</name>
<dbReference type="RefSeq" id="WP_095627446.1">
    <property type="nucleotide sequence ID" value="NZ_FZPO01000019.1"/>
</dbReference>
<proteinExistence type="predicted"/>
<sequence length="76" mass="8926">MDTQIMEKFSQKIEEMLQKMNAQKLEIDSLRTKVRELEADNQAKDTQISNLYDLLGSQKKGIEDLFSKIEEGLRYE</sequence>
<evidence type="ECO:0000313" key="2">
    <source>
        <dbReference type="EMBL" id="RDU68254.1"/>
    </source>
</evidence>
<evidence type="ECO:0008006" key="4">
    <source>
        <dbReference type="Google" id="ProtNLM"/>
    </source>
</evidence>
<gene>
    <name evidence="2" type="ORF">CQA54_00080</name>
</gene>
<dbReference type="EMBL" id="NXLT01000001">
    <property type="protein sequence ID" value="RDU68254.1"/>
    <property type="molecule type" value="Genomic_DNA"/>
</dbReference>
<dbReference type="AlphaFoldDB" id="A0A3D8IUD9"/>
<keyword evidence="1" id="KW-0175">Coiled coil</keyword>
<reference evidence="2 3" key="1">
    <citation type="submission" date="2018-04" db="EMBL/GenBank/DDBJ databases">
        <title>Novel Campyloabacter and Helicobacter Species and Strains.</title>
        <authorList>
            <person name="Mannion A.J."/>
            <person name="Shen Z."/>
            <person name="Fox J.G."/>
        </authorList>
    </citation>
    <scope>NUCLEOTIDE SEQUENCE [LARGE SCALE GENOMIC DNA]</scope>
    <source>
        <strain evidence="2 3">MIT 12-6600</strain>
    </source>
</reference>
<comment type="caution">
    <text evidence="2">The sequence shown here is derived from an EMBL/GenBank/DDBJ whole genome shotgun (WGS) entry which is preliminary data.</text>
</comment>
<evidence type="ECO:0000256" key="1">
    <source>
        <dbReference type="SAM" id="Coils"/>
    </source>
</evidence>
<accession>A0A3D8IUD9</accession>
<dbReference type="OrthoDB" id="5329799at2"/>
<feature type="coiled-coil region" evidence="1">
    <location>
        <begin position="6"/>
        <end position="47"/>
    </location>
</feature>
<evidence type="ECO:0000313" key="3">
    <source>
        <dbReference type="Proteomes" id="UP000256514"/>
    </source>
</evidence>
<keyword evidence="3" id="KW-1185">Reference proteome</keyword>